<dbReference type="Gene3D" id="3.60.10.10">
    <property type="entry name" value="Endonuclease/exonuclease/phosphatase"/>
    <property type="match status" value="1"/>
</dbReference>
<dbReference type="SUPFAM" id="SSF56219">
    <property type="entry name" value="DNase I-like"/>
    <property type="match status" value="1"/>
</dbReference>
<dbReference type="PANTHER" id="PTHR33710">
    <property type="entry name" value="BNAC02G09200D PROTEIN"/>
    <property type="match status" value="1"/>
</dbReference>
<dbReference type="GeneID" id="104759400"/>
<evidence type="ECO:0000313" key="2">
    <source>
        <dbReference type="RefSeq" id="XP_010480635.1"/>
    </source>
</evidence>
<sequence length="183" mass="21229">MPPLFSLLMEMIQDCGFVEFPYLGNYLSWRGWRDKKPIRCRLDRALGNADWHDLFPDTVTEYMPMIASDHAPLVATLGAKQPRGRRGFMFDRRWVGKEGLMDAISAGWLREQNRGSTSFADKIVNCRREISRWRKQQAPYGRDLIKDLKRQLEVAQANDTTGPEVISDLNSRLREACKDEEIH</sequence>
<protein>
    <submittedName>
        <fullName evidence="2">Uncharacterized protein LOC104759400</fullName>
    </submittedName>
</protein>
<dbReference type="RefSeq" id="XP_010480635.1">
    <property type="nucleotide sequence ID" value="XM_010482333.1"/>
</dbReference>
<keyword evidence="1" id="KW-1185">Reference proteome</keyword>
<dbReference type="InterPro" id="IPR036691">
    <property type="entry name" value="Endo/exonu/phosph_ase_sf"/>
</dbReference>
<accession>A0ABM0X4Q9</accession>
<proteinExistence type="predicted"/>
<name>A0ABM0X4Q9_CAMSA</name>
<dbReference type="Proteomes" id="UP000694864">
    <property type="component" value="Chromosome 17"/>
</dbReference>
<dbReference type="PANTHER" id="PTHR33710:SF62">
    <property type="entry name" value="DUF4283 DOMAIN PROTEIN"/>
    <property type="match status" value="1"/>
</dbReference>
<gene>
    <name evidence="2" type="primary">LOC104759400</name>
</gene>
<evidence type="ECO:0000313" key="1">
    <source>
        <dbReference type="Proteomes" id="UP000694864"/>
    </source>
</evidence>
<reference evidence="2" key="2">
    <citation type="submission" date="2025-08" db="UniProtKB">
        <authorList>
            <consortium name="RefSeq"/>
        </authorList>
    </citation>
    <scope>IDENTIFICATION</scope>
    <source>
        <tissue evidence="2">Leaf</tissue>
    </source>
</reference>
<organism evidence="1 2">
    <name type="scientific">Camelina sativa</name>
    <name type="common">False flax</name>
    <name type="synonym">Myagrum sativum</name>
    <dbReference type="NCBI Taxonomy" id="90675"/>
    <lineage>
        <taxon>Eukaryota</taxon>
        <taxon>Viridiplantae</taxon>
        <taxon>Streptophyta</taxon>
        <taxon>Embryophyta</taxon>
        <taxon>Tracheophyta</taxon>
        <taxon>Spermatophyta</taxon>
        <taxon>Magnoliopsida</taxon>
        <taxon>eudicotyledons</taxon>
        <taxon>Gunneridae</taxon>
        <taxon>Pentapetalae</taxon>
        <taxon>rosids</taxon>
        <taxon>malvids</taxon>
        <taxon>Brassicales</taxon>
        <taxon>Brassicaceae</taxon>
        <taxon>Camelineae</taxon>
        <taxon>Camelina</taxon>
    </lineage>
</organism>
<reference evidence="1" key="1">
    <citation type="journal article" date="2014" name="Nat. Commun.">
        <title>The emerging biofuel crop Camelina sativa retains a highly undifferentiated hexaploid genome structure.</title>
        <authorList>
            <person name="Kagale S."/>
            <person name="Koh C."/>
            <person name="Nixon J."/>
            <person name="Bollina V."/>
            <person name="Clarke W.E."/>
            <person name="Tuteja R."/>
            <person name="Spillane C."/>
            <person name="Robinson S.J."/>
            <person name="Links M.G."/>
            <person name="Clarke C."/>
            <person name="Higgins E.E."/>
            <person name="Huebert T."/>
            <person name="Sharpe A.G."/>
            <person name="Parkin I.A."/>
        </authorList>
    </citation>
    <scope>NUCLEOTIDE SEQUENCE [LARGE SCALE GENOMIC DNA]</scope>
    <source>
        <strain evidence="1">cv. DH55</strain>
    </source>
</reference>